<comment type="caution">
    <text evidence="3">The sequence shown here is derived from an EMBL/GenBank/DDBJ whole genome shotgun (WGS) entry which is preliminary data.</text>
</comment>
<reference evidence="3" key="1">
    <citation type="submission" date="2021-05" db="EMBL/GenBank/DDBJ databases">
        <authorList>
            <person name="Stam R."/>
        </authorList>
    </citation>
    <scope>NUCLEOTIDE SEQUENCE</scope>
    <source>
        <strain evidence="3">CS162</strain>
    </source>
</reference>
<name>A0A8J2HVE2_9PLEO</name>
<dbReference type="AlphaFoldDB" id="A0A8J2HVE2"/>
<dbReference type="Gene3D" id="2.130.10.10">
    <property type="entry name" value="YVTN repeat-like/Quinoprotein amine dehydrogenase"/>
    <property type="match status" value="1"/>
</dbReference>
<feature type="region of interest" description="Disordered" evidence="1">
    <location>
        <begin position="645"/>
        <end position="677"/>
    </location>
</feature>
<protein>
    <recommendedName>
        <fullName evidence="2">F-box domain-containing protein</fullName>
    </recommendedName>
</protein>
<evidence type="ECO:0000256" key="1">
    <source>
        <dbReference type="SAM" id="MobiDB-lite"/>
    </source>
</evidence>
<organism evidence="3 4">
    <name type="scientific">Alternaria atra</name>
    <dbReference type="NCBI Taxonomy" id="119953"/>
    <lineage>
        <taxon>Eukaryota</taxon>
        <taxon>Fungi</taxon>
        <taxon>Dikarya</taxon>
        <taxon>Ascomycota</taxon>
        <taxon>Pezizomycotina</taxon>
        <taxon>Dothideomycetes</taxon>
        <taxon>Pleosporomycetidae</taxon>
        <taxon>Pleosporales</taxon>
        <taxon>Pleosporineae</taxon>
        <taxon>Pleosporaceae</taxon>
        <taxon>Alternaria</taxon>
        <taxon>Alternaria sect. Ulocladioides</taxon>
    </lineage>
</organism>
<dbReference type="SUPFAM" id="SSF50978">
    <property type="entry name" value="WD40 repeat-like"/>
    <property type="match status" value="1"/>
</dbReference>
<keyword evidence="4" id="KW-1185">Reference proteome</keyword>
<evidence type="ECO:0000313" key="3">
    <source>
        <dbReference type="EMBL" id="CAG5139473.1"/>
    </source>
</evidence>
<dbReference type="Proteomes" id="UP000676310">
    <property type="component" value="Unassembled WGS sequence"/>
</dbReference>
<sequence length="677" mass="75273">MAALNTLPNEILSLITAHLERPRDLLYLSLASRRLNEFAKLDGWKALLKGRFGLGGLDSDAYNAVHGLTTLCRNWDRRGLIARYLEPTERTMSMNIWQAERWRGPQGQTMGYQPSIDSYEEMYGSWGERREVLAWSAGTQIVLRTKETGTNIEKIRKREEGLNQAYDQTWRYDAFKHLNTWFTYKIPNSFEGRDDITKLKLLRPHQRDLAYEDIVFGTASGQLSLLSVSPDLAETQTQHYDTNRRGINGLSVSSSNAPMLATALADSSLALYPINRDSFSNEAIKPSSEVKTISDGALLGRLWSCEFLSSDTVAVGWGPHIEPIEVYHIGPEGLSSSPLRRFNVAIENQAHSRPTSIYPILPVPSTAQGASEAGHTFLSGGYDGIIRLHDMRSPRGFEQIFWDPTNDSPIYSLAAQGLERIVAGVALHSMIKVFDVRFSGSHSYHTISMPSKPVNNTKTKSSPRDSSTNAIVRESMKTHIPTKSGGWNLYLNPRSPPPSTAYRQDYSRVREDSPVYSLSIPSSTSQNLYAGLEGAVQGITFSGIADKWPDPMMARGLVRHHHNNRNVNGELGGEVGVRASYNPDGGALNLGMYEQGTEEGIGMQLLVQARVTDSTVRKERRDAAMAKGLDERWIDLRDEGERWTRGEVVPRREGPTRGPRTGGRGRGRGGRGRGRGV</sequence>
<dbReference type="Pfam" id="PF12937">
    <property type="entry name" value="F-box-like"/>
    <property type="match status" value="1"/>
</dbReference>
<dbReference type="InterPro" id="IPR036047">
    <property type="entry name" value="F-box-like_dom_sf"/>
</dbReference>
<feature type="compositionally biased region" description="Basic residues" evidence="1">
    <location>
        <begin position="663"/>
        <end position="677"/>
    </location>
</feature>
<dbReference type="InterPro" id="IPR001810">
    <property type="entry name" value="F-box_dom"/>
</dbReference>
<evidence type="ECO:0000313" key="4">
    <source>
        <dbReference type="Proteomes" id="UP000676310"/>
    </source>
</evidence>
<dbReference type="EMBL" id="CAJRGZ010000015">
    <property type="protein sequence ID" value="CAG5139473.1"/>
    <property type="molecule type" value="Genomic_DNA"/>
</dbReference>
<proteinExistence type="predicted"/>
<dbReference type="SUPFAM" id="SSF81383">
    <property type="entry name" value="F-box domain"/>
    <property type="match status" value="1"/>
</dbReference>
<dbReference type="InterPro" id="IPR015943">
    <property type="entry name" value="WD40/YVTN_repeat-like_dom_sf"/>
</dbReference>
<dbReference type="GeneID" id="67016695"/>
<feature type="region of interest" description="Disordered" evidence="1">
    <location>
        <begin position="447"/>
        <end position="467"/>
    </location>
</feature>
<dbReference type="OrthoDB" id="1259151at2759"/>
<feature type="compositionally biased region" description="Basic and acidic residues" evidence="1">
    <location>
        <begin position="645"/>
        <end position="655"/>
    </location>
</feature>
<accession>A0A8J2HVE2</accession>
<feature type="domain" description="F-box" evidence="2">
    <location>
        <begin position="5"/>
        <end position="41"/>
    </location>
</feature>
<dbReference type="InterPro" id="IPR036322">
    <property type="entry name" value="WD40_repeat_dom_sf"/>
</dbReference>
<gene>
    <name evidence="3" type="ORF">ALTATR162_LOCUS497</name>
</gene>
<dbReference type="RefSeq" id="XP_043164026.1">
    <property type="nucleotide sequence ID" value="XM_043308091.1"/>
</dbReference>
<evidence type="ECO:0000259" key="2">
    <source>
        <dbReference type="Pfam" id="PF12937"/>
    </source>
</evidence>